<reference evidence="2" key="1">
    <citation type="submission" date="2020-03" db="EMBL/GenBank/DDBJ databases">
        <title>The deep terrestrial virosphere.</title>
        <authorList>
            <person name="Holmfeldt K."/>
            <person name="Nilsson E."/>
            <person name="Simone D."/>
            <person name="Lopez-Fernandez M."/>
            <person name="Wu X."/>
            <person name="de Brujin I."/>
            <person name="Lundin D."/>
            <person name="Andersson A."/>
            <person name="Bertilsson S."/>
            <person name="Dopson M."/>
        </authorList>
    </citation>
    <scope>NUCLEOTIDE SEQUENCE</scope>
    <source>
        <strain evidence="2">MM415B01507</strain>
    </source>
</reference>
<evidence type="ECO:0000313" key="2">
    <source>
        <dbReference type="EMBL" id="QJA58060.1"/>
    </source>
</evidence>
<organism evidence="2">
    <name type="scientific">viral metagenome</name>
    <dbReference type="NCBI Taxonomy" id="1070528"/>
    <lineage>
        <taxon>unclassified sequences</taxon>
        <taxon>metagenomes</taxon>
        <taxon>organismal metagenomes</taxon>
    </lineage>
</organism>
<sequence length="101" mass="11948">MRKTDPIVTETKFCKCCEPKVLELIEYVRQLENAQIVAKDAINVLDAANQKLTFERKQFVIRIKELEDRLSGKSQRKLDEKMEEFRNAEQRFLNKRKLGTC</sequence>
<gene>
    <name evidence="2" type="ORF">MM415B01507_0009</name>
</gene>
<dbReference type="AlphaFoldDB" id="A0A6M3IKC4"/>
<proteinExistence type="predicted"/>
<protein>
    <submittedName>
        <fullName evidence="2">Uncharacterized protein</fullName>
    </submittedName>
</protein>
<feature type="coiled-coil region" evidence="1">
    <location>
        <begin position="31"/>
        <end position="91"/>
    </location>
</feature>
<name>A0A6M3IKC4_9ZZZZ</name>
<keyword evidence="1" id="KW-0175">Coiled coil</keyword>
<evidence type="ECO:0000256" key="1">
    <source>
        <dbReference type="SAM" id="Coils"/>
    </source>
</evidence>
<dbReference type="EMBL" id="MT141306">
    <property type="protein sequence ID" value="QJA58060.1"/>
    <property type="molecule type" value="Genomic_DNA"/>
</dbReference>
<accession>A0A6M3IKC4</accession>